<accession>A0AAV2Z0H8</accession>
<evidence type="ECO:0000256" key="1">
    <source>
        <dbReference type="ARBA" id="ARBA00023054"/>
    </source>
</evidence>
<feature type="region of interest" description="Disordered" evidence="3">
    <location>
        <begin position="443"/>
        <end position="501"/>
    </location>
</feature>
<feature type="coiled-coil region" evidence="2">
    <location>
        <begin position="42"/>
        <end position="69"/>
    </location>
</feature>
<evidence type="ECO:0000313" key="5">
    <source>
        <dbReference type="EMBL" id="DAZ98249.1"/>
    </source>
</evidence>
<dbReference type="EMBL" id="DAKRPA010000111">
    <property type="protein sequence ID" value="DAZ98249.1"/>
    <property type="molecule type" value="Genomic_DNA"/>
</dbReference>
<reference evidence="5" key="2">
    <citation type="journal article" date="2023" name="Microbiol Resour">
        <title>Decontamination and Annotation of the Draft Genome Sequence of the Oomycete Lagenidium giganteum ARSEF 373.</title>
        <authorList>
            <person name="Morgan W.R."/>
            <person name="Tartar A."/>
        </authorList>
    </citation>
    <scope>NUCLEOTIDE SEQUENCE</scope>
    <source>
        <strain evidence="5">ARSEF 373</strain>
    </source>
</reference>
<proteinExistence type="predicted"/>
<organism evidence="5 6">
    <name type="scientific">Lagenidium giganteum</name>
    <dbReference type="NCBI Taxonomy" id="4803"/>
    <lineage>
        <taxon>Eukaryota</taxon>
        <taxon>Sar</taxon>
        <taxon>Stramenopiles</taxon>
        <taxon>Oomycota</taxon>
        <taxon>Peronosporomycetes</taxon>
        <taxon>Pythiales</taxon>
        <taxon>Pythiaceae</taxon>
    </lineage>
</organism>
<keyword evidence="1 2" id="KW-0175">Coiled coil</keyword>
<dbReference type="PANTHER" id="PTHR21694:SF18">
    <property type="entry name" value="COILED-COIL DOMAIN-CONTAINING PROTEIN 63"/>
    <property type="match status" value="1"/>
</dbReference>
<evidence type="ECO:0000259" key="4">
    <source>
        <dbReference type="Pfam" id="PF21773"/>
    </source>
</evidence>
<sequence>MQRASSDSVIKKKQQGSLLDQELLLLERDDGRRHSKELSDCLHEYAKKIEDVQAKNRRLEEELSFDDQLARDDPYFNDVVAEKLSDLYLQGNNVMIRLELERKEVLRLNRLIQRHESQLAQQKAKLYELAALDHNHMQLIARVRKMENDIDRRIVKLNEKLNQNRKLRDQIDAHRAERSRMDAIYSKIAAEALSKKQKVDRVAAEIEKLREEVAEVEQEIEAVRQDGETWEKKCDDRATELLHELKELALHHKEADEPVDIDKYKHLGENDMMKSVSDSHENVLRTRVTRGRWKTGQAKIATDVLLTKYQENRTFIEKIHELAEDIENHRQISAKLREEIGRLKQRKDSVDIQRMNRIEALKSRLQFTIDQKKHKEEANHELQSFLTALKPAILQMHSRIGCPELHNSDVKKILGDIEEQTVNVLQRYHAKLEAKRLEEEKEREEAAAAEALANAKNDPRAKSASGRRTLTGRHKTDTDANESQAATTGEAAATAAAPPAVPSPPFAAANAVESKAPTLKSITAVLSKEQPYRYAGLKPPHLSMEELKRKDNVEEEYPLTYDELKNKVWRTDTH</sequence>
<evidence type="ECO:0000256" key="3">
    <source>
        <dbReference type="SAM" id="MobiDB-lite"/>
    </source>
</evidence>
<feature type="compositionally biased region" description="Low complexity" evidence="3">
    <location>
        <begin position="485"/>
        <end position="498"/>
    </location>
</feature>
<dbReference type="Proteomes" id="UP001146120">
    <property type="component" value="Unassembled WGS sequence"/>
</dbReference>
<dbReference type="AlphaFoldDB" id="A0AAV2Z0H8"/>
<feature type="coiled-coil region" evidence="2">
    <location>
        <begin position="98"/>
        <end position="233"/>
    </location>
</feature>
<dbReference type="Pfam" id="PF21773">
    <property type="entry name" value="ODAD1_CC"/>
    <property type="match status" value="1"/>
</dbReference>
<evidence type="ECO:0000256" key="2">
    <source>
        <dbReference type="SAM" id="Coils"/>
    </source>
</evidence>
<dbReference type="PANTHER" id="PTHR21694">
    <property type="entry name" value="COILED-COIL DOMAIN-CONTAINING PROTEIN 63"/>
    <property type="match status" value="1"/>
</dbReference>
<dbReference type="InterPro" id="IPR051876">
    <property type="entry name" value="ODA-DC/CCD"/>
</dbReference>
<feature type="domain" description="ODAD1 central coiled coil region" evidence="4">
    <location>
        <begin position="142"/>
        <end position="202"/>
    </location>
</feature>
<dbReference type="Gene3D" id="1.10.287.1490">
    <property type="match status" value="1"/>
</dbReference>
<name>A0AAV2Z0H8_9STRA</name>
<evidence type="ECO:0000313" key="6">
    <source>
        <dbReference type="Proteomes" id="UP001146120"/>
    </source>
</evidence>
<feature type="coiled-coil region" evidence="2">
    <location>
        <begin position="319"/>
        <end position="378"/>
    </location>
</feature>
<gene>
    <name evidence="5" type="ORF">N0F65_008934</name>
</gene>
<dbReference type="InterPro" id="IPR049258">
    <property type="entry name" value="ODAD1_CC"/>
</dbReference>
<comment type="caution">
    <text evidence="5">The sequence shown here is derived from an EMBL/GenBank/DDBJ whole genome shotgun (WGS) entry which is preliminary data.</text>
</comment>
<reference evidence="5" key="1">
    <citation type="submission" date="2022-11" db="EMBL/GenBank/DDBJ databases">
        <authorList>
            <person name="Morgan W.R."/>
            <person name="Tartar A."/>
        </authorList>
    </citation>
    <scope>NUCLEOTIDE SEQUENCE</scope>
    <source>
        <strain evidence="5">ARSEF 373</strain>
    </source>
</reference>
<protein>
    <recommendedName>
        <fullName evidence="4">ODAD1 central coiled coil region domain-containing protein</fullName>
    </recommendedName>
</protein>
<keyword evidence="6" id="KW-1185">Reference proteome</keyword>